<dbReference type="EMBL" id="JADNRY010000003">
    <property type="protein sequence ID" value="KAF9077484.1"/>
    <property type="molecule type" value="Genomic_DNA"/>
</dbReference>
<dbReference type="OrthoDB" id="3241567at2759"/>
<evidence type="ECO:0000259" key="2">
    <source>
        <dbReference type="Pfam" id="PF20415"/>
    </source>
</evidence>
<evidence type="ECO:0000256" key="1">
    <source>
        <dbReference type="SAM" id="MobiDB-lite"/>
    </source>
</evidence>
<protein>
    <recommendedName>
        <fullName evidence="2">DUF6699 domain-containing protein</fullName>
    </recommendedName>
</protein>
<evidence type="ECO:0000313" key="3">
    <source>
        <dbReference type="EMBL" id="KAF9077484.1"/>
    </source>
</evidence>
<dbReference type="Proteomes" id="UP000772434">
    <property type="component" value="Unassembled WGS sequence"/>
</dbReference>
<comment type="caution">
    <text evidence="3">The sequence shown here is derived from an EMBL/GenBank/DDBJ whole genome shotgun (WGS) entry which is preliminary data.</text>
</comment>
<sequence length="360" mass="40385">MTPVIPNEDLQSGGYQPPYMSMPSRSQSGTPEIFIPPLEVDPPLPVLPDPVPIQEQSQAPLPWGHPYNSVSYPQFSYYPPQPYGYYHHTPYVVPPDLWPPPMLSTPYNTPQFPVPYGPYTTPFNMSTAHNTPFLNTPMVNVAPPTPWVPTTPWMAGSPAVRINPRLSPSGLRWDLLHHPDQSRYINDFGALKAPKFSDDAITMAPPSSGFRVKVSKIEIRSSSHQVLNYWLDIWGPIPLPKHKLVDVLLAIYNYFSQPLTTEEMKLLLDTPQNVGHARRAKEARARDSWALECVVLREEGYRRIDVIGAHRGFGGISVDKVTPVGLAESFEENPESEQEVEVELMMGLSQIPNAANENYP</sequence>
<organism evidence="3 4">
    <name type="scientific">Rhodocollybia butyracea</name>
    <dbReference type="NCBI Taxonomy" id="206335"/>
    <lineage>
        <taxon>Eukaryota</taxon>
        <taxon>Fungi</taxon>
        <taxon>Dikarya</taxon>
        <taxon>Basidiomycota</taxon>
        <taxon>Agaricomycotina</taxon>
        <taxon>Agaricomycetes</taxon>
        <taxon>Agaricomycetidae</taxon>
        <taxon>Agaricales</taxon>
        <taxon>Marasmiineae</taxon>
        <taxon>Omphalotaceae</taxon>
        <taxon>Rhodocollybia</taxon>
    </lineage>
</organism>
<keyword evidence="4" id="KW-1185">Reference proteome</keyword>
<accession>A0A9P5Q9G5</accession>
<gene>
    <name evidence="3" type="ORF">BDP27DRAFT_1311122</name>
</gene>
<reference evidence="3" key="1">
    <citation type="submission" date="2020-11" db="EMBL/GenBank/DDBJ databases">
        <authorList>
            <consortium name="DOE Joint Genome Institute"/>
            <person name="Ahrendt S."/>
            <person name="Riley R."/>
            <person name="Andreopoulos W."/>
            <person name="Labutti K."/>
            <person name="Pangilinan J."/>
            <person name="Ruiz-Duenas F.J."/>
            <person name="Barrasa J.M."/>
            <person name="Sanchez-Garcia M."/>
            <person name="Camarero S."/>
            <person name="Miyauchi S."/>
            <person name="Serrano A."/>
            <person name="Linde D."/>
            <person name="Babiker R."/>
            <person name="Drula E."/>
            <person name="Ayuso-Fernandez I."/>
            <person name="Pacheco R."/>
            <person name="Padilla G."/>
            <person name="Ferreira P."/>
            <person name="Barriuso J."/>
            <person name="Kellner H."/>
            <person name="Castanera R."/>
            <person name="Alfaro M."/>
            <person name="Ramirez L."/>
            <person name="Pisabarro A.G."/>
            <person name="Kuo A."/>
            <person name="Tritt A."/>
            <person name="Lipzen A."/>
            <person name="He G."/>
            <person name="Yan M."/>
            <person name="Ng V."/>
            <person name="Cullen D."/>
            <person name="Martin F."/>
            <person name="Rosso M.-N."/>
            <person name="Henrissat B."/>
            <person name="Hibbett D."/>
            <person name="Martinez A.T."/>
            <person name="Grigoriev I.V."/>
        </authorList>
    </citation>
    <scope>NUCLEOTIDE SEQUENCE</scope>
    <source>
        <strain evidence="3">AH 40177</strain>
    </source>
</reference>
<dbReference type="Pfam" id="PF20415">
    <property type="entry name" value="DUF6699"/>
    <property type="match status" value="1"/>
</dbReference>
<name>A0A9P5Q9G5_9AGAR</name>
<feature type="region of interest" description="Disordered" evidence="1">
    <location>
        <begin position="1"/>
        <end position="34"/>
    </location>
</feature>
<dbReference type="InterPro" id="IPR046522">
    <property type="entry name" value="DUF6699"/>
</dbReference>
<proteinExistence type="predicted"/>
<evidence type="ECO:0000313" key="4">
    <source>
        <dbReference type="Proteomes" id="UP000772434"/>
    </source>
</evidence>
<dbReference type="AlphaFoldDB" id="A0A9P5Q9G5"/>
<feature type="domain" description="DUF6699" evidence="2">
    <location>
        <begin position="171"/>
        <end position="318"/>
    </location>
</feature>